<dbReference type="PANTHER" id="PTHR15337:SF11">
    <property type="entry name" value="THIOREDOXIN DOMAIN-CONTAINING PROTEIN"/>
    <property type="match status" value="1"/>
</dbReference>
<dbReference type="EMBL" id="JAPDDR010000002">
    <property type="protein sequence ID" value="MCW1912540.1"/>
    <property type="molecule type" value="Genomic_DNA"/>
</dbReference>
<comment type="caution">
    <text evidence="4">The sequence shown here is derived from an EMBL/GenBank/DDBJ whole genome shotgun (WGS) entry which is preliminary data.</text>
</comment>
<reference evidence="4" key="1">
    <citation type="submission" date="2022-10" db="EMBL/GenBank/DDBJ databases">
        <title>Luteolibacter sp. GHJ8, whole genome shotgun sequencing project.</title>
        <authorList>
            <person name="Zhao G."/>
            <person name="Shen L."/>
        </authorList>
    </citation>
    <scope>NUCLEOTIDE SEQUENCE</scope>
    <source>
        <strain evidence="4">GHJ8</strain>
    </source>
</reference>
<dbReference type="RefSeq" id="WP_264511038.1">
    <property type="nucleotide sequence ID" value="NZ_JAPDDR010000002.1"/>
</dbReference>
<protein>
    <submittedName>
        <fullName evidence="4">Thioredoxin family protein</fullName>
    </submittedName>
</protein>
<keyword evidence="1 2" id="KW-0732">Signal</keyword>
<feature type="signal peptide" evidence="2">
    <location>
        <begin position="1"/>
        <end position="20"/>
    </location>
</feature>
<dbReference type="Proteomes" id="UP001165653">
    <property type="component" value="Unassembled WGS sequence"/>
</dbReference>
<evidence type="ECO:0000259" key="3">
    <source>
        <dbReference type="PROSITE" id="PS51352"/>
    </source>
</evidence>
<gene>
    <name evidence="4" type="ORF">OJ996_03075</name>
</gene>
<dbReference type="PROSITE" id="PS51352">
    <property type="entry name" value="THIOREDOXIN_2"/>
    <property type="match status" value="1"/>
</dbReference>
<organism evidence="4 5">
    <name type="scientific">Luteolibacter rhizosphaerae</name>
    <dbReference type="NCBI Taxonomy" id="2989719"/>
    <lineage>
        <taxon>Bacteria</taxon>
        <taxon>Pseudomonadati</taxon>
        <taxon>Verrucomicrobiota</taxon>
        <taxon>Verrucomicrobiia</taxon>
        <taxon>Verrucomicrobiales</taxon>
        <taxon>Verrucomicrobiaceae</taxon>
        <taxon>Luteolibacter</taxon>
    </lineage>
</organism>
<evidence type="ECO:0000313" key="5">
    <source>
        <dbReference type="Proteomes" id="UP001165653"/>
    </source>
</evidence>
<keyword evidence="5" id="KW-1185">Reference proteome</keyword>
<dbReference type="InterPro" id="IPR051099">
    <property type="entry name" value="AGR/TXD"/>
</dbReference>
<dbReference type="InterPro" id="IPR013766">
    <property type="entry name" value="Thioredoxin_domain"/>
</dbReference>
<sequence>MKTILRSLAVVAASMSFAFAGSEGWMTDWEAAKAKSKAEGKPILINITGSDWCGWCIKLEKTVFQKPEFKEFAAKNVILMEVDLPKKKELSPELKKQNEALKKEYLMGGFPTVLLLDAEGKKISGDLGELEGGTEGYIKTIGELVAKAKAK</sequence>
<feature type="domain" description="Thioredoxin" evidence="3">
    <location>
        <begin position="8"/>
        <end position="150"/>
    </location>
</feature>
<dbReference type="Pfam" id="PF13899">
    <property type="entry name" value="Thioredoxin_7"/>
    <property type="match status" value="1"/>
</dbReference>
<evidence type="ECO:0000313" key="4">
    <source>
        <dbReference type="EMBL" id="MCW1912540.1"/>
    </source>
</evidence>
<dbReference type="PANTHER" id="PTHR15337">
    <property type="entry name" value="ANTERIOR GRADIENT PROTEIN-RELATED"/>
    <property type="match status" value="1"/>
</dbReference>
<evidence type="ECO:0000256" key="2">
    <source>
        <dbReference type="SAM" id="SignalP"/>
    </source>
</evidence>
<dbReference type="Gene3D" id="3.40.30.10">
    <property type="entry name" value="Glutaredoxin"/>
    <property type="match status" value="1"/>
</dbReference>
<dbReference type="InterPro" id="IPR036249">
    <property type="entry name" value="Thioredoxin-like_sf"/>
</dbReference>
<name>A0ABT3FY88_9BACT</name>
<feature type="chain" id="PRO_5045446871" evidence="2">
    <location>
        <begin position="21"/>
        <end position="151"/>
    </location>
</feature>
<evidence type="ECO:0000256" key="1">
    <source>
        <dbReference type="ARBA" id="ARBA00022729"/>
    </source>
</evidence>
<accession>A0ABT3FY88</accession>
<proteinExistence type="predicted"/>
<dbReference type="SUPFAM" id="SSF52833">
    <property type="entry name" value="Thioredoxin-like"/>
    <property type="match status" value="1"/>
</dbReference>